<dbReference type="GO" id="GO:0003723">
    <property type="term" value="F:RNA binding"/>
    <property type="evidence" value="ECO:0007669"/>
    <property type="project" value="InterPro"/>
</dbReference>
<dbReference type="InterPro" id="IPR046960">
    <property type="entry name" value="PPR_At4g14850-like_plant"/>
</dbReference>
<dbReference type="Pfam" id="PF01535">
    <property type="entry name" value="PPR"/>
    <property type="match status" value="2"/>
</dbReference>
<dbReference type="InterPro" id="IPR011990">
    <property type="entry name" value="TPR-like_helical_dom_sf"/>
</dbReference>
<dbReference type="Gene3D" id="1.25.40.10">
    <property type="entry name" value="Tetratricopeptide repeat domain"/>
    <property type="match status" value="1"/>
</dbReference>
<sequence>MAIAVASSNLLHFLPASSDPPYEQLQSHPSLALLSKCKSIRNFKQIHSQFIKFGLHNTQFALSKLIEFCAVSPYGNLSYAMSIFNSIHDPNHVIYNMMIRGSSLSSSPRLALDYYINMLIFGLQPNSYTFPFLLKSCTKLLTAHTGKQIHGQDAQIGQFDDALSLFQEMRKAKVSPDVSTLLSVLSACAHLAQLKLELGFDLGLKNMGMVQMFGLLMQ</sequence>
<proteinExistence type="predicted"/>
<comment type="caution">
    <text evidence="2">The sequence shown here is derived from an EMBL/GenBank/DDBJ whole genome shotgun (WGS) entry which is preliminary data.</text>
</comment>
<evidence type="ECO:0000313" key="2">
    <source>
        <dbReference type="EMBL" id="KAL0368257.1"/>
    </source>
</evidence>
<evidence type="ECO:0000256" key="1">
    <source>
        <dbReference type="ARBA" id="ARBA00022737"/>
    </source>
</evidence>
<name>A0AAW2QK87_9LAMI</name>
<dbReference type="AlphaFoldDB" id="A0AAW2QK87"/>
<reference evidence="2" key="1">
    <citation type="submission" date="2020-06" db="EMBL/GenBank/DDBJ databases">
        <authorList>
            <person name="Li T."/>
            <person name="Hu X."/>
            <person name="Zhang T."/>
            <person name="Song X."/>
            <person name="Zhang H."/>
            <person name="Dai N."/>
            <person name="Sheng W."/>
            <person name="Hou X."/>
            <person name="Wei L."/>
        </authorList>
    </citation>
    <scope>NUCLEOTIDE SEQUENCE</scope>
    <source>
        <strain evidence="2">KEN8</strain>
        <tissue evidence="2">Leaf</tissue>
    </source>
</reference>
<dbReference type="PANTHER" id="PTHR47926:SF454">
    <property type="entry name" value="REPEAT-CONTAINING PROTEIN, PUTATIVE-RELATED"/>
    <property type="match status" value="1"/>
</dbReference>
<reference evidence="2" key="2">
    <citation type="journal article" date="2024" name="Plant">
        <title>Genomic evolution and insights into agronomic trait innovations of Sesamum species.</title>
        <authorList>
            <person name="Miao H."/>
            <person name="Wang L."/>
            <person name="Qu L."/>
            <person name="Liu H."/>
            <person name="Sun Y."/>
            <person name="Le M."/>
            <person name="Wang Q."/>
            <person name="Wei S."/>
            <person name="Zheng Y."/>
            <person name="Lin W."/>
            <person name="Duan Y."/>
            <person name="Cao H."/>
            <person name="Xiong S."/>
            <person name="Wang X."/>
            <person name="Wei L."/>
            <person name="Li C."/>
            <person name="Ma Q."/>
            <person name="Ju M."/>
            <person name="Zhao R."/>
            <person name="Li G."/>
            <person name="Mu C."/>
            <person name="Tian Q."/>
            <person name="Mei H."/>
            <person name="Zhang T."/>
            <person name="Gao T."/>
            <person name="Zhang H."/>
        </authorList>
    </citation>
    <scope>NUCLEOTIDE SEQUENCE</scope>
    <source>
        <strain evidence="2">KEN8</strain>
    </source>
</reference>
<dbReference type="EMBL" id="JACGWM010000006">
    <property type="protein sequence ID" value="KAL0368257.1"/>
    <property type="molecule type" value="Genomic_DNA"/>
</dbReference>
<dbReference type="PANTHER" id="PTHR47926">
    <property type="entry name" value="PENTATRICOPEPTIDE REPEAT-CONTAINING PROTEIN"/>
    <property type="match status" value="1"/>
</dbReference>
<dbReference type="GO" id="GO:0009451">
    <property type="term" value="P:RNA modification"/>
    <property type="evidence" value="ECO:0007669"/>
    <property type="project" value="InterPro"/>
</dbReference>
<dbReference type="NCBIfam" id="TIGR00756">
    <property type="entry name" value="PPR"/>
    <property type="match status" value="1"/>
</dbReference>
<protein>
    <submittedName>
        <fullName evidence="2">Pentatricopeptide repeat-containing protein, chloroplastic</fullName>
    </submittedName>
</protein>
<organism evidence="2">
    <name type="scientific">Sesamum calycinum</name>
    <dbReference type="NCBI Taxonomy" id="2727403"/>
    <lineage>
        <taxon>Eukaryota</taxon>
        <taxon>Viridiplantae</taxon>
        <taxon>Streptophyta</taxon>
        <taxon>Embryophyta</taxon>
        <taxon>Tracheophyta</taxon>
        <taxon>Spermatophyta</taxon>
        <taxon>Magnoliopsida</taxon>
        <taxon>eudicotyledons</taxon>
        <taxon>Gunneridae</taxon>
        <taxon>Pentapetalae</taxon>
        <taxon>asterids</taxon>
        <taxon>lamiids</taxon>
        <taxon>Lamiales</taxon>
        <taxon>Pedaliaceae</taxon>
        <taxon>Sesamum</taxon>
    </lineage>
</organism>
<accession>A0AAW2QK87</accession>
<dbReference type="InterPro" id="IPR002885">
    <property type="entry name" value="PPR_rpt"/>
</dbReference>
<keyword evidence="1" id="KW-0677">Repeat</keyword>
<gene>
    <name evidence="2" type="ORF">Scaly_1044600</name>
</gene>